<dbReference type="EMBL" id="CP136600">
    <property type="protein sequence ID" value="WOH36381.1"/>
    <property type="molecule type" value="Genomic_DNA"/>
</dbReference>
<dbReference type="InterPro" id="IPR036568">
    <property type="entry name" value="GGCT-like_sf"/>
</dbReference>
<evidence type="ECO:0000313" key="3">
    <source>
        <dbReference type="Proteomes" id="UP001301442"/>
    </source>
</evidence>
<sequence>MNVRLFVYGTLAPGRTNEHVLAEVPGTWESAIVKGKLLQEGWGAALGYPGIVLDELGEEVHGFIFCSEELSRHWTRLDEFEGEGYERVVTSAILEDGSVVATYIYILKG</sequence>
<dbReference type="Gene3D" id="3.10.490.10">
    <property type="entry name" value="Gamma-glutamyl cyclotransferase-like"/>
    <property type="match status" value="1"/>
</dbReference>
<gene>
    <name evidence="2" type="ORF">RI844_13490</name>
</gene>
<name>A0ABZ0GLU3_9GAMM</name>
<reference evidence="2 3" key="1">
    <citation type="submission" date="2023-09" db="EMBL/GenBank/DDBJ databases">
        <authorList>
            <person name="Qi X."/>
        </authorList>
    </citation>
    <scope>NUCLEOTIDE SEQUENCE [LARGE SCALE GENOMIC DNA]</scope>
    <source>
        <strain evidence="2 3">S1-1</strain>
    </source>
</reference>
<dbReference type="Pfam" id="PF06094">
    <property type="entry name" value="GGACT"/>
    <property type="match status" value="1"/>
</dbReference>
<proteinExistence type="predicted"/>
<dbReference type="InterPro" id="IPR013024">
    <property type="entry name" value="GGCT-like"/>
</dbReference>
<dbReference type="CDD" id="cd06661">
    <property type="entry name" value="GGCT_like"/>
    <property type="match status" value="1"/>
</dbReference>
<dbReference type="SUPFAM" id="SSF110857">
    <property type="entry name" value="Gamma-glutamyl cyclotransferase-like"/>
    <property type="match status" value="1"/>
</dbReference>
<keyword evidence="3" id="KW-1185">Reference proteome</keyword>
<dbReference type="InterPro" id="IPR009288">
    <property type="entry name" value="AIG2-like_dom"/>
</dbReference>
<organism evidence="2 3">
    <name type="scientific">Thalassotalea fonticola</name>
    <dbReference type="NCBI Taxonomy" id="3065649"/>
    <lineage>
        <taxon>Bacteria</taxon>
        <taxon>Pseudomonadati</taxon>
        <taxon>Pseudomonadota</taxon>
        <taxon>Gammaproteobacteria</taxon>
        <taxon>Alteromonadales</taxon>
        <taxon>Colwelliaceae</taxon>
        <taxon>Thalassotalea</taxon>
    </lineage>
</organism>
<evidence type="ECO:0000259" key="1">
    <source>
        <dbReference type="Pfam" id="PF06094"/>
    </source>
</evidence>
<protein>
    <submittedName>
        <fullName evidence="2">Gamma-glutamylcyclotransferase family protein</fullName>
    </submittedName>
</protein>
<dbReference type="RefSeq" id="WP_348395194.1">
    <property type="nucleotide sequence ID" value="NZ_CP136600.1"/>
</dbReference>
<evidence type="ECO:0000313" key="2">
    <source>
        <dbReference type="EMBL" id="WOH36381.1"/>
    </source>
</evidence>
<feature type="domain" description="Gamma-glutamylcyclotransferase AIG2-like" evidence="1">
    <location>
        <begin position="5"/>
        <end position="107"/>
    </location>
</feature>
<dbReference type="Proteomes" id="UP001301442">
    <property type="component" value="Chromosome"/>
</dbReference>
<accession>A0ABZ0GLU3</accession>